<accession>A0ABU3B7Y1</accession>
<keyword evidence="5" id="KW-0805">Transcription regulation</keyword>
<comment type="caution">
    <text evidence="9">The sequence shown here is derived from an EMBL/GenBank/DDBJ whole genome shotgun (WGS) entry which is preliminary data.</text>
</comment>
<evidence type="ECO:0000256" key="8">
    <source>
        <dbReference type="ARBA" id="ARBA00023163"/>
    </source>
</evidence>
<keyword evidence="1" id="KW-0963">Cytoplasm</keyword>
<dbReference type="Pfam" id="PF05280">
    <property type="entry name" value="FlhC"/>
    <property type="match status" value="1"/>
</dbReference>
<sequence length="212" mass="24011">MSSKLEEVCLSYRLIRYGARINEIKIMCPGLTKKELRDRYYEVHQCSARSGKNPTKPDFFFSTRNTHRLSSYLANSFIKLNLVSSGSLVNCKDTGRFVDAYEHYALDFDDELIGISRALLLLKELRMGSISTTKCDDCSVPYIISPITPKLYSCPYCAIKKQLERLCCHCGEPVQDRGRCRNKRCQQSQAAKRRQAITSDVSSLCSVALPGL</sequence>
<evidence type="ECO:0000313" key="10">
    <source>
        <dbReference type="Proteomes" id="UP001259982"/>
    </source>
</evidence>
<proteinExistence type="predicted"/>
<evidence type="ECO:0000256" key="7">
    <source>
        <dbReference type="ARBA" id="ARBA00023159"/>
    </source>
</evidence>
<dbReference type="InterPro" id="IPR007944">
    <property type="entry name" value="FlhC"/>
</dbReference>
<evidence type="ECO:0000256" key="4">
    <source>
        <dbReference type="ARBA" id="ARBA00022833"/>
    </source>
</evidence>
<evidence type="ECO:0000256" key="5">
    <source>
        <dbReference type="ARBA" id="ARBA00023015"/>
    </source>
</evidence>
<dbReference type="SUPFAM" id="SSF160930">
    <property type="entry name" value="FlhC-like"/>
    <property type="match status" value="1"/>
</dbReference>
<name>A0ABU3B7Y1_9GAMM</name>
<evidence type="ECO:0000256" key="2">
    <source>
        <dbReference type="ARBA" id="ARBA00022723"/>
    </source>
</evidence>
<gene>
    <name evidence="9" type="ORF">RM531_08740</name>
</gene>
<dbReference type="RefSeq" id="WP_311658705.1">
    <property type="nucleotide sequence ID" value="NZ_JAVRHY010000006.1"/>
</dbReference>
<evidence type="ECO:0000256" key="3">
    <source>
        <dbReference type="ARBA" id="ARBA00022795"/>
    </source>
</evidence>
<organism evidence="9 10">
    <name type="scientific">Spectribacter acetivorans</name>
    <dbReference type="NCBI Taxonomy" id="3075603"/>
    <lineage>
        <taxon>Bacteria</taxon>
        <taxon>Pseudomonadati</taxon>
        <taxon>Pseudomonadota</taxon>
        <taxon>Gammaproteobacteria</taxon>
        <taxon>Salinisphaerales</taxon>
        <taxon>Salinisphaeraceae</taxon>
        <taxon>Spectribacter</taxon>
    </lineage>
</organism>
<reference evidence="9 10" key="1">
    <citation type="submission" date="2023-09" db="EMBL/GenBank/DDBJ databases">
        <authorList>
            <person name="Rey-Velasco X."/>
        </authorList>
    </citation>
    <scope>NUCLEOTIDE SEQUENCE [LARGE SCALE GENOMIC DNA]</scope>
    <source>
        <strain evidence="9 10">P385</strain>
    </source>
</reference>
<keyword evidence="3" id="KW-1005">Bacterial flagellum biogenesis</keyword>
<evidence type="ECO:0000256" key="1">
    <source>
        <dbReference type="ARBA" id="ARBA00022490"/>
    </source>
</evidence>
<evidence type="ECO:0000256" key="6">
    <source>
        <dbReference type="ARBA" id="ARBA00023125"/>
    </source>
</evidence>
<dbReference type="EMBL" id="JAVRHY010000006">
    <property type="protein sequence ID" value="MDT0618564.1"/>
    <property type="molecule type" value="Genomic_DNA"/>
</dbReference>
<keyword evidence="6" id="KW-0238">DNA-binding</keyword>
<protein>
    <submittedName>
        <fullName evidence="9">FlhC family transcriptional regulator</fullName>
    </submittedName>
</protein>
<keyword evidence="8" id="KW-0804">Transcription</keyword>
<keyword evidence="2" id="KW-0479">Metal-binding</keyword>
<keyword evidence="10" id="KW-1185">Reference proteome</keyword>
<evidence type="ECO:0000313" key="9">
    <source>
        <dbReference type="EMBL" id="MDT0618564.1"/>
    </source>
</evidence>
<keyword evidence="4" id="KW-0862">Zinc</keyword>
<dbReference type="Proteomes" id="UP001259982">
    <property type="component" value="Unassembled WGS sequence"/>
</dbReference>
<keyword evidence="7" id="KW-0010">Activator</keyword>